<protein>
    <recommendedName>
        <fullName evidence="3">PD-(D/E)XK nuclease superfamily protein</fullName>
    </recommendedName>
</protein>
<dbReference type="Proteomes" id="UP000199306">
    <property type="component" value="Unassembled WGS sequence"/>
</dbReference>
<dbReference type="EMBL" id="FOXH01000003">
    <property type="protein sequence ID" value="SFP46333.1"/>
    <property type="molecule type" value="Genomic_DNA"/>
</dbReference>
<dbReference type="STRING" id="1079859.SAMN04515674_103229"/>
<accession>A0A1I5QJC3</accession>
<dbReference type="AlphaFoldDB" id="A0A1I5QJC3"/>
<sequence>MKQFPNSDFLLTDMYRVYPTLLNSFSLYQNETRDAQGEIIVDLQEMLDRINRVKKPVTEAQQKGINFEKAVTTGENEEFFDEGIIEQTRALLPTRYKTQFYVEARYKDVLLYGMVDIVGGNQAFDLKSTRYYEPDRFLNNHQNLYLLGLQKWGIKTLEYIITDFDAVYQEKYSLDSYNFAPLYREIDEFVNFLNSHRKSIRDKKIFDTKTDNNQLSIF</sequence>
<evidence type="ECO:0000313" key="2">
    <source>
        <dbReference type="Proteomes" id="UP000199306"/>
    </source>
</evidence>
<reference evidence="1 2" key="1">
    <citation type="submission" date="2016-10" db="EMBL/GenBank/DDBJ databases">
        <authorList>
            <person name="de Groot N.N."/>
        </authorList>
    </citation>
    <scope>NUCLEOTIDE SEQUENCE [LARGE SCALE GENOMIC DNA]</scope>
    <source>
        <strain evidence="2">E92,LMG 26720,CCM 7988</strain>
    </source>
</reference>
<name>A0A1I5QJC3_9BACT</name>
<evidence type="ECO:0000313" key="1">
    <source>
        <dbReference type="EMBL" id="SFP46333.1"/>
    </source>
</evidence>
<keyword evidence="2" id="KW-1185">Reference proteome</keyword>
<gene>
    <name evidence="1" type="ORF">SAMN04515674_103229</name>
</gene>
<proteinExistence type="predicted"/>
<evidence type="ECO:0008006" key="3">
    <source>
        <dbReference type="Google" id="ProtNLM"/>
    </source>
</evidence>
<organism evidence="1 2">
    <name type="scientific">Pseudarcicella hirudinis</name>
    <dbReference type="NCBI Taxonomy" id="1079859"/>
    <lineage>
        <taxon>Bacteria</taxon>
        <taxon>Pseudomonadati</taxon>
        <taxon>Bacteroidota</taxon>
        <taxon>Cytophagia</taxon>
        <taxon>Cytophagales</taxon>
        <taxon>Flectobacillaceae</taxon>
        <taxon>Pseudarcicella</taxon>
    </lineage>
</organism>